<gene>
    <name evidence="1" type="ORF">P7H43_08345</name>
</gene>
<dbReference type="RefSeq" id="WP_161999528.1">
    <property type="nucleotide sequence ID" value="NZ_CATYFE010000032.1"/>
</dbReference>
<dbReference type="InterPro" id="IPR003735">
    <property type="entry name" value="Metal_Tscrpt_repr"/>
</dbReference>
<dbReference type="Proteomes" id="UP001256711">
    <property type="component" value="Unassembled WGS sequence"/>
</dbReference>
<dbReference type="GO" id="GO:0045892">
    <property type="term" value="P:negative regulation of DNA-templated transcription"/>
    <property type="evidence" value="ECO:0007669"/>
    <property type="project" value="UniProtKB-ARBA"/>
</dbReference>
<dbReference type="CDD" id="cd10155">
    <property type="entry name" value="BsYrkD-like_DUF156"/>
    <property type="match status" value="1"/>
</dbReference>
<organism evidence="1 2">
    <name type="scientific">Enterococcus asini</name>
    <dbReference type="NCBI Taxonomy" id="57732"/>
    <lineage>
        <taxon>Bacteria</taxon>
        <taxon>Bacillati</taxon>
        <taxon>Bacillota</taxon>
        <taxon>Bacilli</taxon>
        <taxon>Lactobacillales</taxon>
        <taxon>Enterococcaceae</taxon>
        <taxon>Enterococcus</taxon>
    </lineage>
</organism>
<sequence>MATTCDKSILNRLKRAEGQLRGIQKMIEEGTECGDVITQLSAVRSSVDRVMGLIVAENLKSCLENPAADTEVQHQKIEQAVNMIVKK</sequence>
<dbReference type="GO" id="GO:0046872">
    <property type="term" value="F:metal ion binding"/>
    <property type="evidence" value="ECO:0007669"/>
    <property type="project" value="InterPro"/>
</dbReference>
<proteinExistence type="predicted"/>
<dbReference type="Pfam" id="PF02583">
    <property type="entry name" value="Trns_repr_metal"/>
    <property type="match status" value="1"/>
</dbReference>
<protein>
    <submittedName>
        <fullName evidence="1">Metal-sensitive transcriptional regulator</fullName>
    </submittedName>
</protein>
<dbReference type="EMBL" id="JARQBJ010000003">
    <property type="protein sequence ID" value="MDT2810493.1"/>
    <property type="molecule type" value="Genomic_DNA"/>
</dbReference>
<evidence type="ECO:0000313" key="2">
    <source>
        <dbReference type="Proteomes" id="UP001256711"/>
    </source>
</evidence>
<comment type="caution">
    <text evidence="1">The sequence shown here is derived from an EMBL/GenBank/DDBJ whole genome shotgun (WGS) entry which is preliminary data.</text>
</comment>
<name>A0AAW8TWT7_9ENTE</name>
<dbReference type="InterPro" id="IPR038390">
    <property type="entry name" value="Metal_Tscrpt_repr_sf"/>
</dbReference>
<accession>A0AAW8TWT7</accession>
<dbReference type="Gene3D" id="1.20.58.1000">
    <property type="entry name" value="Metal-sensitive repressor, helix protomer"/>
    <property type="match status" value="1"/>
</dbReference>
<dbReference type="AlphaFoldDB" id="A0AAW8TWT7"/>
<reference evidence="1" key="1">
    <citation type="submission" date="2023-03" db="EMBL/GenBank/DDBJ databases">
        <authorList>
            <person name="Shen W."/>
            <person name="Cai J."/>
        </authorList>
    </citation>
    <scope>NUCLEOTIDE SEQUENCE</scope>
    <source>
        <strain evidence="1">B226-2</strain>
    </source>
</reference>
<dbReference type="PANTHER" id="PTHR33677">
    <property type="entry name" value="TRANSCRIPTIONAL REPRESSOR FRMR-RELATED"/>
    <property type="match status" value="1"/>
</dbReference>
<evidence type="ECO:0000313" key="1">
    <source>
        <dbReference type="EMBL" id="MDT2810493.1"/>
    </source>
</evidence>
<dbReference type="PANTHER" id="PTHR33677:SF5">
    <property type="entry name" value="TRANSCRIPTIONAL REPRESSOR FRMR"/>
    <property type="match status" value="1"/>
</dbReference>
<dbReference type="GO" id="GO:0003677">
    <property type="term" value="F:DNA binding"/>
    <property type="evidence" value="ECO:0007669"/>
    <property type="project" value="InterPro"/>
</dbReference>